<reference evidence="2 3" key="1">
    <citation type="journal article" date="2022" name="G3 (Bethesda)">
        <title>Enemy or ally: a genomic approach to elucidate the lifestyle of Phyllosticta citrichinaensis.</title>
        <authorList>
            <person name="Buijs V.A."/>
            <person name="Groenewald J.Z."/>
            <person name="Haridas S."/>
            <person name="LaButti K.M."/>
            <person name="Lipzen A."/>
            <person name="Martin F.M."/>
            <person name="Barry K."/>
            <person name="Grigoriev I.V."/>
            <person name="Crous P.W."/>
            <person name="Seidl M.F."/>
        </authorList>
    </citation>
    <scope>NUCLEOTIDE SEQUENCE [LARGE SCALE GENOMIC DNA]</scope>
    <source>
        <strain evidence="2 3">CBS 129764</strain>
    </source>
</reference>
<protein>
    <submittedName>
        <fullName evidence="2">Uncharacterized protein</fullName>
    </submittedName>
</protein>
<evidence type="ECO:0000313" key="3">
    <source>
        <dbReference type="Proteomes" id="UP001456524"/>
    </source>
</evidence>
<organism evidence="2 3">
    <name type="scientific">Phyllosticta citrichinensis</name>
    <dbReference type="NCBI Taxonomy" id="1130410"/>
    <lineage>
        <taxon>Eukaryota</taxon>
        <taxon>Fungi</taxon>
        <taxon>Dikarya</taxon>
        <taxon>Ascomycota</taxon>
        <taxon>Pezizomycotina</taxon>
        <taxon>Dothideomycetes</taxon>
        <taxon>Dothideomycetes incertae sedis</taxon>
        <taxon>Botryosphaeriales</taxon>
        <taxon>Phyllostictaceae</taxon>
        <taxon>Phyllosticta</taxon>
    </lineage>
</organism>
<name>A0ABR1XHB9_9PEZI</name>
<evidence type="ECO:0000256" key="1">
    <source>
        <dbReference type="SAM" id="SignalP"/>
    </source>
</evidence>
<keyword evidence="1" id="KW-0732">Signal</keyword>
<feature type="signal peptide" evidence="1">
    <location>
        <begin position="1"/>
        <end position="17"/>
    </location>
</feature>
<feature type="chain" id="PRO_5047482578" evidence="1">
    <location>
        <begin position="18"/>
        <end position="87"/>
    </location>
</feature>
<dbReference type="Proteomes" id="UP001456524">
    <property type="component" value="Unassembled WGS sequence"/>
</dbReference>
<gene>
    <name evidence="2" type="ORF">IWX90DRAFT_444068</name>
</gene>
<dbReference type="EMBL" id="JBBWUH010000011">
    <property type="protein sequence ID" value="KAK8154719.1"/>
    <property type="molecule type" value="Genomic_DNA"/>
</dbReference>
<sequence length="87" mass="9864">MPSQFLFLFCLLFASLALLSDENMELRVAHASYHRTIPATRPIHQASLQTTPSKHVINNLRCKEPRNSVDKFELQSIVSSVDMVSVH</sequence>
<accession>A0ABR1XHB9</accession>
<proteinExistence type="predicted"/>
<comment type="caution">
    <text evidence="2">The sequence shown here is derived from an EMBL/GenBank/DDBJ whole genome shotgun (WGS) entry which is preliminary data.</text>
</comment>
<keyword evidence="3" id="KW-1185">Reference proteome</keyword>
<evidence type="ECO:0000313" key="2">
    <source>
        <dbReference type="EMBL" id="KAK8154719.1"/>
    </source>
</evidence>